<feature type="compositionally biased region" description="Polar residues" evidence="2">
    <location>
        <begin position="207"/>
        <end position="216"/>
    </location>
</feature>
<evidence type="ECO:0000313" key="6">
    <source>
        <dbReference type="Proteomes" id="UP000308768"/>
    </source>
</evidence>
<gene>
    <name evidence="5" type="ORF">B0A49_06904</name>
</gene>
<dbReference type="InterPro" id="IPR036869">
    <property type="entry name" value="J_dom_sf"/>
</dbReference>
<feature type="domain" description="J" evidence="4">
    <location>
        <begin position="26"/>
        <end position="91"/>
    </location>
</feature>
<reference evidence="5 6" key="1">
    <citation type="submission" date="2017-03" db="EMBL/GenBank/DDBJ databases">
        <title>Genomes of endolithic fungi from Antarctica.</title>
        <authorList>
            <person name="Coleine C."/>
            <person name="Masonjones S."/>
            <person name="Stajich J.E."/>
        </authorList>
    </citation>
    <scope>NUCLEOTIDE SEQUENCE [LARGE SCALE GENOMIC DNA]</scope>
    <source>
        <strain evidence="5 6">CCFEE 5187</strain>
    </source>
</reference>
<dbReference type="Pfam" id="PF00226">
    <property type="entry name" value="DnaJ"/>
    <property type="match status" value="1"/>
</dbReference>
<dbReference type="PANTHER" id="PTHR44145">
    <property type="entry name" value="DNAJ HOMOLOG SUBFAMILY A MEMBER 3, MITOCHONDRIAL"/>
    <property type="match status" value="1"/>
</dbReference>
<evidence type="ECO:0000256" key="1">
    <source>
        <dbReference type="ARBA" id="ARBA00023186"/>
    </source>
</evidence>
<keyword evidence="3" id="KW-1133">Transmembrane helix</keyword>
<dbReference type="SMART" id="SM00271">
    <property type="entry name" value="DnaJ"/>
    <property type="match status" value="1"/>
</dbReference>
<dbReference type="EMBL" id="NAJN01002146">
    <property type="protein sequence ID" value="TKA57004.1"/>
    <property type="molecule type" value="Genomic_DNA"/>
</dbReference>
<comment type="caution">
    <text evidence="5">The sequence shown here is derived from an EMBL/GenBank/DDBJ whole genome shotgun (WGS) entry which is preliminary data.</text>
</comment>
<accession>A0A4U0W403</accession>
<dbReference type="AlphaFoldDB" id="A0A4U0W403"/>
<keyword evidence="3" id="KW-0472">Membrane</keyword>
<dbReference type="PRINTS" id="PR00625">
    <property type="entry name" value="JDOMAIN"/>
</dbReference>
<dbReference type="OrthoDB" id="10250354at2759"/>
<keyword evidence="1" id="KW-0143">Chaperone</keyword>
<dbReference type="PANTHER" id="PTHR44145:SF3">
    <property type="entry name" value="DNAJ HOMOLOG SUBFAMILY A MEMBER 3, MITOCHONDRIAL"/>
    <property type="match status" value="1"/>
</dbReference>
<evidence type="ECO:0000313" key="5">
    <source>
        <dbReference type="EMBL" id="TKA57004.1"/>
    </source>
</evidence>
<dbReference type="Proteomes" id="UP000308768">
    <property type="component" value="Unassembled WGS sequence"/>
</dbReference>
<dbReference type="InterPro" id="IPR001623">
    <property type="entry name" value="DnaJ_domain"/>
</dbReference>
<keyword evidence="3" id="KW-0812">Transmembrane</keyword>
<dbReference type="SUPFAM" id="SSF46565">
    <property type="entry name" value="Chaperone J-domain"/>
    <property type="match status" value="1"/>
</dbReference>
<dbReference type="STRING" id="331657.A0A4U0W403"/>
<dbReference type="CDD" id="cd06257">
    <property type="entry name" value="DnaJ"/>
    <property type="match status" value="1"/>
</dbReference>
<dbReference type="InterPro" id="IPR051938">
    <property type="entry name" value="Apopto_cytoskel_mod"/>
</dbReference>
<feature type="transmembrane region" description="Helical" evidence="3">
    <location>
        <begin position="237"/>
        <end position="258"/>
    </location>
</feature>
<evidence type="ECO:0000256" key="3">
    <source>
        <dbReference type="SAM" id="Phobius"/>
    </source>
</evidence>
<evidence type="ECO:0000256" key="2">
    <source>
        <dbReference type="SAM" id="MobiDB-lite"/>
    </source>
</evidence>
<protein>
    <recommendedName>
        <fullName evidence="4">J domain-containing protein</fullName>
    </recommendedName>
</protein>
<feature type="region of interest" description="Disordered" evidence="2">
    <location>
        <begin position="92"/>
        <end position="229"/>
    </location>
</feature>
<dbReference type="Gene3D" id="1.10.287.110">
    <property type="entry name" value="DnaJ domain"/>
    <property type="match status" value="1"/>
</dbReference>
<proteinExistence type="predicted"/>
<keyword evidence="6" id="KW-1185">Reference proteome</keyword>
<dbReference type="PROSITE" id="PS50076">
    <property type="entry name" value="DNAJ_2"/>
    <property type="match status" value="1"/>
</dbReference>
<evidence type="ECO:0000259" key="4">
    <source>
        <dbReference type="PROSITE" id="PS50076"/>
    </source>
</evidence>
<organism evidence="5 6">
    <name type="scientific">Cryomyces minteri</name>
    <dbReference type="NCBI Taxonomy" id="331657"/>
    <lineage>
        <taxon>Eukaryota</taxon>
        <taxon>Fungi</taxon>
        <taxon>Dikarya</taxon>
        <taxon>Ascomycota</taxon>
        <taxon>Pezizomycotina</taxon>
        <taxon>Dothideomycetes</taxon>
        <taxon>Dothideomycetes incertae sedis</taxon>
        <taxon>Cryomyces</taxon>
    </lineage>
</organism>
<name>A0A4U0W403_9PEZI</name>
<sequence length="270" mass="29026">MHGMRNATPLTLSALQSAPSSDGFEDHYETLGLAPTATTAEIKKQFYALSKKHHPDHNPTDPTASTRFVKISEAYHVLGTSANRERYDRDFHRHARPSSAASQHQHPAHGSYSSSQAGGRAPSGLSRRRTQFRGPPPSFYPSGGWGAHGEKRSANASSSHSHTHSHPDDSASASGSRQGPGLGPQGFAAGFDNDVPHFDQQGHRATQESVWQSTQQGRKRRAGSTIGDEFTSNGPSLLVNFVVLGTVLSLVVWIPGLFETGRVSRKADGS</sequence>
<feature type="compositionally biased region" description="Basic and acidic residues" evidence="2">
    <location>
        <begin position="194"/>
        <end position="206"/>
    </location>
</feature>
<feature type="compositionally biased region" description="Polar residues" evidence="2">
    <location>
        <begin position="99"/>
        <end position="117"/>
    </location>
</feature>